<dbReference type="InterPro" id="IPR007274">
    <property type="entry name" value="Cop_transporter"/>
</dbReference>
<dbReference type="RefSeq" id="XP_003284771.1">
    <property type="nucleotide sequence ID" value="XM_003284723.2"/>
</dbReference>
<evidence type="ECO:0000256" key="1">
    <source>
        <dbReference type="ARBA" id="ARBA00022692"/>
    </source>
</evidence>
<evidence type="ECO:0000313" key="6">
    <source>
        <dbReference type="Proteomes" id="UP000001064"/>
    </source>
</evidence>
<feature type="transmembrane region" description="Helical" evidence="4">
    <location>
        <begin position="211"/>
        <end position="227"/>
    </location>
</feature>
<feature type="non-terminal residue" evidence="5">
    <location>
        <position position="1"/>
    </location>
</feature>
<dbReference type="EMBL" id="GL870971">
    <property type="protein sequence ID" value="EGC38675.1"/>
    <property type="molecule type" value="Genomic_DNA"/>
</dbReference>
<dbReference type="GO" id="GO:0009617">
    <property type="term" value="P:response to bacterium"/>
    <property type="evidence" value="ECO:0007669"/>
    <property type="project" value="EnsemblProtists"/>
</dbReference>
<dbReference type="PANTHER" id="PTHR12483:SF119">
    <property type="entry name" value="COPPER TRANSPORT PROTEIN-RELATED"/>
    <property type="match status" value="1"/>
</dbReference>
<accession>F0ZBJ3</accession>
<organism evidence="5 6">
    <name type="scientific">Dictyostelium purpureum</name>
    <name type="common">Slime mold</name>
    <dbReference type="NCBI Taxonomy" id="5786"/>
    <lineage>
        <taxon>Eukaryota</taxon>
        <taxon>Amoebozoa</taxon>
        <taxon>Evosea</taxon>
        <taxon>Eumycetozoa</taxon>
        <taxon>Dictyostelia</taxon>
        <taxon>Dictyosteliales</taxon>
        <taxon>Dictyosteliaceae</taxon>
        <taxon>Dictyostelium</taxon>
    </lineage>
</organism>
<dbReference type="AlphaFoldDB" id="F0ZBJ3"/>
<gene>
    <name evidence="5" type="ORF">DICPUDRAFT_17426</name>
</gene>
<dbReference type="VEuPathDB" id="AmoebaDB:DICPUDRAFT_17426"/>
<evidence type="ECO:0000256" key="3">
    <source>
        <dbReference type="ARBA" id="ARBA00023136"/>
    </source>
</evidence>
<comment type="similarity">
    <text evidence="4">Belongs to the copper transporter (Ctr) (TC 1.A.56) family. SLC31A subfamily.</text>
</comment>
<dbReference type="GeneID" id="10506831"/>
<keyword evidence="4" id="KW-0406">Ion transport</keyword>
<comment type="subcellular location">
    <subcellularLocation>
        <location evidence="4">Membrane</location>
        <topology evidence="4">Multi-pass membrane protein</topology>
    </subcellularLocation>
</comment>
<keyword evidence="3 4" id="KW-0472">Membrane</keyword>
<feature type="transmembrane region" description="Helical" evidence="4">
    <location>
        <begin position="284"/>
        <end position="311"/>
    </location>
</feature>
<feature type="non-terminal residue" evidence="5">
    <location>
        <position position="325"/>
    </location>
</feature>
<dbReference type="GO" id="GO:0030666">
    <property type="term" value="C:endocytic vesicle membrane"/>
    <property type="evidence" value="ECO:0007669"/>
    <property type="project" value="EnsemblProtists"/>
</dbReference>
<dbReference type="GO" id="GO:0005375">
    <property type="term" value="F:copper ion transmembrane transporter activity"/>
    <property type="evidence" value="ECO:0007669"/>
    <property type="project" value="UniProtKB-UniRule"/>
</dbReference>
<dbReference type="GO" id="GO:0044354">
    <property type="term" value="C:macropinosome"/>
    <property type="evidence" value="ECO:0007669"/>
    <property type="project" value="EnsemblProtists"/>
</dbReference>
<dbReference type="Pfam" id="PF04145">
    <property type="entry name" value="Ctr"/>
    <property type="match status" value="1"/>
</dbReference>
<dbReference type="InParanoid" id="F0ZBJ3"/>
<sequence>CVTDPAAPECANYVYPAANATADIKNLCTMMSYMPVCTVQASCDSAKLSTGICQPFSILADSCTHDMPGMGGCKNFVSLCNTTGSVVNQCKDVDMIDNLPTTMATYGLIKDICTEMAMDGCENCVGTGKTMKTCGDLLTVYSDLCMQMPDMSQCKAWQSMCLSTGNLAQSDLNGVFCEKSNSNASPIMKMFFHTGIIEYVLFKSWVPRTNGQFAGTWFAIFFFAILFEIEKTARAILEKKWQPKKDDNALLINSAFLGGSYPSFSYRDIIRGCLHGLELTCSYLLMLICMLFNVALFFAVIAGVIVGNILVGRYRNYSPRVTCCE</sequence>
<evidence type="ECO:0000256" key="4">
    <source>
        <dbReference type="RuleBase" id="RU367022"/>
    </source>
</evidence>
<dbReference type="PANTHER" id="PTHR12483">
    <property type="entry name" value="SOLUTE CARRIER FAMILY 31 COPPER TRANSPORTERS"/>
    <property type="match status" value="1"/>
</dbReference>
<dbReference type="STRING" id="5786.F0ZBJ3"/>
<keyword evidence="2 4" id="KW-1133">Transmembrane helix</keyword>
<dbReference type="GO" id="GO:0044325">
    <property type="term" value="F:transmembrane transporter binding"/>
    <property type="evidence" value="ECO:0007669"/>
    <property type="project" value="EnsemblProtists"/>
</dbReference>
<proteinExistence type="inferred from homology"/>
<protein>
    <recommendedName>
        <fullName evidence="4">Copper transport protein</fullName>
    </recommendedName>
</protein>
<keyword evidence="4" id="KW-0186">Copper</keyword>
<keyword evidence="4" id="KW-0813">Transport</keyword>
<keyword evidence="4" id="KW-0187">Copper transport</keyword>
<dbReference type="GO" id="GO:0031902">
    <property type="term" value="C:late endosome membrane"/>
    <property type="evidence" value="ECO:0007669"/>
    <property type="project" value="EnsemblProtists"/>
</dbReference>
<reference evidence="6" key="1">
    <citation type="journal article" date="2011" name="Genome Biol.">
        <title>Comparative genomics of the social amoebae Dictyostelium discoideum and Dictyostelium purpureum.</title>
        <authorList>
            <consortium name="US DOE Joint Genome Institute (JGI-PGF)"/>
            <person name="Sucgang R."/>
            <person name="Kuo A."/>
            <person name="Tian X."/>
            <person name="Salerno W."/>
            <person name="Parikh A."/>
            <person name="Feasley C.L."/>
            <person name="Dalin E."/>
            <person name="Tu H."/>
            <person name="Huang E."/>
            <person name="Barry K."/>
            <person name="Lindquist E."/>
            <person name="Shapiro H."/>
            <person name="Bruce D."/>
            <person name="Schmutz J."/>
            <person name="Salamov A."/>
            <person name="Fey P."/>
            <person name="Gaudet P."/>
            <person name="Anjard C."/>
            <person name="Babu M.M."/>
            <person name="Basu S."/>
            <person name="Bushmanova Y."/>
            <person name="van der Wel H."/>
            <person name="Katoh-Kurasawa M."/>
            <person name="Dinh C."/>
            <person name="Coutinho P.M."/>
            <person name="Saito T."/>
            <person name="Elias M."/>
            <person name="Schaap P."/>
            <person name="Kay R.R."/>
            <person name="Henrissat B."/>
            <person name="Eichinger L."/>
            <person name="Rivero F."/>
            <person name="Putnam N.H."/>
            <person name="West C.M."/>
            <person name="Loomis W.F."/>
            <person name="Chisholm R.L."/>
            <person name="Shaulsky G."/>
            <person name="Strassmann J.E."/>
            <person name="Queller D.C."/>
            <person name="Kuspa A."/>
            <person name="Grigoriev I.V."/>
        </authorList>
    </citation>
    <scope>NUCLEOTIDE SEQUENCE [LARGE SCALE GENOMIC DNA]</scope>
    <source>
        <strain evidence="6">QSDP1</strain>
    </source>
</reference>
<dbReference type="KEGG" id="dpp:DICPUDRAFT_17426"/>
<dbReference type="Proteomes" id="UP000001064">
    <property type="component" value="Unassembled WGS sequence"/>
</dbReference>
<keyword evidence="6" id="KW-1185">Reference proteome</keyword>
<feature type="transmembrane region" description="Helical" evidence="4">
    <location>
        <begin position="248"/>
        <end position="264"/>
    </location>
</feature>
<dbReference type="OrthoDB" id="73901at2759"/>
<evidence type="ECO:0000256" key="2">
    <source>
        <dbReference type="ARBA" id="ARBA00022989"/>
    </source>
</evidence>
<keyword evidence="1 4" id="KW-0812">Transmembrane</keyword>
<dbReference type="GO" id="GO:0001891">
    <property type="term" value="C:phagocytic cup"/>
    <property type="evidence" value="ECO:0007669"/>
    <property type="project" value="EnsemblProtists"/>
</dbReference>
<evidence type="ECO:0000313" key="5">
    <source>
        <dbReference type="EMBL" id="EGC38675.1"/>
    </source>
</evidence>
<dbReference type="OMA" id="FKEWVPR"/>
<dbReference type="GO" id="GO:0009986">
    <property type="term" value="C:cell surface"/>
    <property type="evidence" value="ECO:0007669"/>
    <property type="project" value="EnsemblProtists"/>
</dbReference>
<name>F0ZBJ3_DICPU</name>
<dbReference type="eggNOG" id="KOG3386">
    <property type="taxonomic scope" value="Eukaryota"/>
</dbReference>